<sequence>MNSNDEDSDTNSLNELSSSSCSSTSTTSSYSKAKYDNTDGICSRPTGISQQKEYSCFSSPSSSSSSSLLINTINKNNNNNNNNNNRYSHVMCNTIRTTNRFASAPVIARSSLNRNNTSQYRTSSSLLMNERKKPNSLVEKSSSNDFKNGQLLPNGSVQDLDKSLSTSILINHRSVSPQLIVAKKSCQNINQESSSSTFNNDIQPISSSINESYDDDDDSSELNSFSSNDSVVNSRKNCVISTSDYNDDDNNNNSEIIQQPQQQQIPLSSSTISTIQSQHSGSYENINLLTIIKLDNNALERSASAEPLSSCLRNLTNNSKDKTRSSSSSSSTSASSSSSATTSVSSMSTTDKDYDVADRINMNKTNLTTITTTNDNSENEEDTYEDAEENYEHDDDDDECNNTFTIRLSSAQSNRTVISCDSFIDDNDDDDDDDQVVYNLNEKKQNINNVDHEDDDEQKNDEIEIENAITCIQNEVTSLKESTSHSLIHQSSNSYTSSNTSSSSQDSINSLGNSTMVNDGETMMNNSSSDENDLNVLEKQCQQELSDFISKCKDIDEMIGPITPTSPNYFQALRKFKFENVREKFENQQQQQENNSSNNIGNKTVSIDASHVRVHCPNKPMHSTVEFLTEEIDSSAVRIRENKALSGHLFKVSDDVEKNYMKKQATTATMSVNHQHSHNNVDNINDSIERFYSSSINGNHHHQQQSSSLSTLEDCTFQLYKYNIETNECEYGNYIDLEMNIDEQNEEFDGFLSSRKNAVILRTQLSVRVHAIIEKLLNSSGRELRRALFSLKQIFQDDKDLVHEFVRNDGLACLIKVGSEADQNYQNYILRALGQLMLYVDGMNGVIEHPETIQWLYSLISSEYRLVVKTALKLLLVFVEYVDSNCLILINSIHQIDNERGVKPWNNIMSILNEKDSADIELLIFSMTLINKTLNGIPDQDTYYDVCDALEEQGIERIIQHYMSKHGTDRDLLQQFRIYEAVLRLEDGDDDGNDGLPLDSRHTPRNRKASANNEDRRKSKRHSIDIVKQSFPIKNSQSNGTAQFCRFNNKSISSSTSLNPTFNNKKSFYNLPPNVNPSMVSNGFDEININLKKRDFRSKSLAREHEIHNQRSSISSCSSADSYGSYASYGSYVSNEDTKAATLIDPLKNFDSPSIDSNEDDTDRSLDLNSRSSNHTESSDEMLKPHDFDGSQESFNLWETTKKSVLNNGYHPQNGDTSSGLSRQPSLKERKTWMLSLMYGKTNGDDAPKSPNYVKPPAPIPTATTGLWNGNGKIDIVSPSSTVINDLLNLNKPAESVKCLKEKFIQQTTQSDTNLVPKIIHQKEQITDKFTNNFEYLQWEQLVNQMSRPLVINDMDFTDLVDDDDTDICNPTANGIGPNCSPLLSLNGSTPPPPPPPMSSGGFLPPPPPPPMSSGGFLPPPPPLPRFNGPGLGNWSSINNGRNTNTPSPPIPLDPKSSQNKNKKTIKLFWKEVKEDKSLLSRIIKKKTIWDEIKHVPVDTEKLETLFESRTKELMNKGFDKTQDANKKNEILVLDTKRSNAINIGMTKLPPPRTIKTAILKMDQSIMNREGIEKILTTMMPTEEEKNKIMEAEMNNPDIPLGQAESFLMTLSSITALEARLRLWAFRLDYEQMEREVAEPLMDLKQAIHELEKSETFKIILGTLRSIGSFLNGSEVKGFQIDYLAKVPEIKDTIHKHSLLHHLAQMIMEKYPNTSNLYSELGAVSRASKVDFDDLGKNLHKMEQDCKQSWEHLKVISKFDGSSPMKNKMSEFLADCAQRIIVLEIIHRRVMNRFKKFLVFLGMPSSAIKENKPNHLLKIISEFALEYRTTRERVREQIEKKANHRERNKTRGKMITEMDKFKAKEQAESDLERILTTGGETQVDNGNVTKWGTLPGTKLRRPSTGSMNNLVMNGNGSGVRGIHTYRHSVHVESYGEADDEILESLVRSTTQQPVRAQEKNRRKARYGERKSLRRTLRGNLDLSEEERMMLSAITT</sequence>
<feature type="region of interest" description="Disordered" evidence="2">
    <location>
        <begin position="584"/>
        <end position="603"/>
    </location>
</feature>
<dbReference type="InterPro" id="IPR011989">
    <property type="entry name" value="ARM-like"/>
</dbReference>
<dbReference type="SUPFAM" id="SSF101447">
    <property type="entry name" value="Formin homology 2 domain (FH2 domain)"/>
    <property type="match status" value="1"/>
</dbReference>
<feature type="region of interest" description="Disordered" evidence="2">
    <location>
        <begin position="1"/>
        <end position="40"/>
    </location>
</feature>
<feature type="region of interest" description="Disordered" evidence="2">
    <location>
        <begin position="1948"/>
        <end position="1971"/>
    </location>
</feature>
<dbReference type="InParanoid" id="A0A6P6XM09"/>
<feature type="compositionally biased region" description="Polar residues" evidence="2">
    <location>
        <begin position="1167"/>
        <end position="1176"/>
    </location>
</feature>
<evidence type="ECO:0000259" key="3">
    <source>
        <dbReference type="PROSITE" id="PS51232"/>
    </source>
</evidence>
<feature type="compositionally biased region" description="Low complexity" evidence="2">
    <location>
        <begin position="221"/>
        <end position="234"/>
    </location>
</feature>
<feature type="region of interest" description="Disordered" evidence="2">
    <location>
        <begin position="990"/>
        <end position="1023"/>
    </location>
</feature>
<accession>A0A6P6XM09</accession>
<feature type="compositionally biased region" description="Low complexity" evidence="2">
    <location>
        <begin position="10"/>
        <end position="31"/>
    </location>
</feature>
<dbReference type="Pfam" id="PF18382">
    <property type="entry name" value="Formin_GBD_N"/>
    <property type="match status" value="1"/>
</dbReference>
<dbReference type="InterPro" id="IPR056771">
    <property type="entry name" value="FH3_FHOD1-3-like"/>
</dbReference>
<feature type="region of interest" description="Disordered" evidence="2">
    <location>
        <begin position="1379"/>
        <end position="1462"/>
    </location>
</feature>
<feature type="compositionally biased region" description="Low complexity" evidence="2">
    <location>
        <begin position="58"/>
        <end position="85"/>
    </location>
</feature>
<dbReference type="PROSITE" id="PS51232">
    <property type="entry name" value="GBD_FH3"/>
    <property type="match status" value="1"/>
</dbReference>
<dbReference type="PANTHER" id="PTHR45920:SF4">
    <property type="entry name" value="FORMIN HOMOLOGY 2 DOMAIN CONTAINING, ISOFORM I"/>
    <property type="match status" value="1"/>
</dbReference>
<feature type="compositionally biased region" description="Acidic residues" evidence="2">
    <location>
        <begin position="377"/>
        <end position="398"/>
    </location>
</feature>
<dbReference type="OrthoDB" id="9806920at2759"/>
<feature type="domain" description="FH2" evidence="4">
    <location>
        <begin position="1455"/>
        <end position="1853"/>
    </location>
</feature>
<feature type="region of interest" description="Disordered" evidence="2">
    <location>
        <begin position="367"/>
        <end position="398"/>
    </location>
</feature>
<organism evidence="5 6">
    <name type="scientific">Dermatophagoides pteronyssinus</name>
    <name type="common">European house dust mite</name>
    <dbReference type="NCBI Taxonomy" id="6956"/>
    <lineage>
        <taxon>Eukaryota</taxon>
        <taxon>Metazoa</taxon>
        <taxon>Ecdysozoa</taxon>
        <taxon>Arthropoda</taxon>
        <taxon>Chelicerata</taxon>
        <taxon>Arachnida</taxon>
        <taxon>Acari</taxon>
        <taxon>Acariformes</taxon>
        <taxon>Sarcoptiformes</taxon>
        <taxon>Astigmata</taxon>
        <taxon>Psoroptidia</taxon>
        <taxon>Analgoidea</taxon>
        <taxon>Pyroglyphidae</taxon>
        <taxon>Dermatophagoidinae</taxon>
        <taxon>Dermatophagoides</taxon>
    </lineage>
</organism>
<feature type="compositionally biased region" description="Polar residues" evidence="2">
    <location>
        <begin position="1435"/>
        <end position="1446"/>
    </location>
</feature>
<dbReference type="OMA" id="HMVMESQ"/>
<feature type="compositionally biased region" description="Low complexity" evidence="2">
    <location>
        <begin position="251"/>
        <end position="273"/>
    </location>
</feature>
<feature type="region of interest" description="Disordered" evidence="2">
    <location>
        <begin position="1882"/>
        <end position="1907"/>
    </location>
</feature>
<dbReference type="InterPro" id="IPR041387">
    <property type="entry name" value="FHOD1_GBD_N"/>
</dbReference>
<dbReference type="KEGG" id="dpte:113789220"/>
<dbReference type="FunFam" id="1.25.10.10:FF:000056">
    <property type="entry name" value="FH1/FH2 domain-containing protein 3 isoform X1"/>
    <property type="match status" value="1"/>
</dbReference>
<feature type="compositionally biased region" description="Low complexity" evidence="2">
    <location>
        <begin position="587"/>
        <end position="599"/>
    </location>
</feature>
<feature type="compositionally biased region" description="Polar residues" evidence="2">
    <location>
        <begin position="191"/>
        <end position="205"/>
    </location>
</feature>
<dbReference type="InterPro" id="IPR016024">
    <property type="entry name" value="ARM-type_fold"/>
</dbReference>
<evidence type="ECO:0000256" key="2">
    <source>
        <dbReference type="SAM" id="MobiDB-lite"/>
    </source>
</evidence>
<feature type="compositionally biased region" description="Basic and acidic residues" evidence="2">
    <location>
        <begin position="1177"/>
        <end position="1189"/>
    </location>
</feature>
<gene>
    <name evidence="6" type="primary">LOC113789220</name>
</gene>
<dbReference type="InterPro" id="IPR042201">
    <property type="entry name" value="FH2_Formin_sf"/>
</dbReference>
<dbReference type="SUPFAM" id="SSF48371">
    <property type="entry name" value="ARM repeat"/>
    <property type="match status" value="1"/>
</dbReference>
<dbReference type="InterPro" id="IPR014768">
    <property type="entry name" value="GBD/FH3_dom"/>
</dbReference>
<dbReference type="FunCoup" id="A0A6P6XM09">
    <property type="interactions" value="156"/>
</dbReference>
<dbReference type="Pfam" id="PF24959">
    <property type="entry name" value="FH3_FHOD1-3"/>
    <property type="match status" value="1"/>
</dbReference>
<dbReference type="GO" id="GO:0005856">
    <property type="term" value="C:cytoskeleton"/>
    <property type="evidence" value="ECO:0007669"/>
    <property type="project" value="TreeGrafter"/>
</dbReference>
<dbReference type="Pfam" id="PF02181">
    <property type="entry name" value="FH2"/>
    <property type="match status" value="1"/>
</dbReference>
<dbReference type="Gene3D" id="1.25.10.10">
    <property type="entry name" value="Leucine-rich Repeat Variant"/>
    <property type="match status" value="1"/>
</dbReference>
<dbReference type="GO" id="GO:0030866">
    <property type="term" value="P:cortical actin cytoskeleton organization"/>
    <property type="evidence" value="ECO:0007669"/>
    <property type="project" value="TreeGrafter"/>
</dbReference>
<dbReference type="GO" id="GO:0051015">
    <property type="term" value="F:actin filament binding"/>
    <property type="evidence" value="ECO:0007669"/>
    <property type="project" value="TreeGrafter"/>
</dbReference>
<feature type="compositionally biased region" description="Low complexity" evidence="2">
    <location>
        <begin position="325"/>
        <end position="349"/>
    </location>
</feature>
<name>A0A6P6XM09_DERPT</name>
<feature type="region of interest" description="Disordered" evidence="2">
    <location>
        <begin position="1206"/>
        <end position="1226"/>
    </location>
</feature>
<feature type="compositionally biased region" description="Pro residues" evidence="2">
    <location>
        <begin position="1390"/>
        <end position="1425"/>
    </location>
</feature>
<feature type="compositionally biased region" description="Polar residues" evidence="2">
    <location>
        <begin position="1206"/>
        <end position="1225"/>
    </location>
</feature>
<dbReference type="RefSeq" id="XP_027194525.1">
    <property type="nucleotide sequence ID" value="XM_027338724.1"/>
</dbReference>
<evidence type="ECO:0000313" key="5">
    <source>
        <dbReference type="Proteomes" id="UP000515146"/>
    </source>
</evidence>
<proteinExistence type="predicted"/>
<feature type="region of interest" description="Disordered" evidence="2">
    <location>
        <begin position="191"/>
        <end position="273"/>
    </location>
</feature>
<feature type="compositionally biased region" description="Low complexity" evidence="2">
    <location>
        <begin position="367"/>
        <end position="376"/>
    </location>
</feature>
<dbReference type="CTD" id="39004"/>
<dbReference type="SMART" id="SM00498">
    <property type="entry name" value="FH2"/>
    <property type="match status" value="1"/>
</dbReference>
<feature type="region of interest" description="Disordered" evidence="2">
    <location>
        <begin position="1147"/>
        <end position="1191"/>
    </location>
</feature>
<evidence type="ECO:0000259" key="4">
    <source>
        <dbReference type="PROSITE" id="PS51444"/>
    </source>
</evidence>
<reference evidence="6" key="1">
    <citation type="submission" date="2025-08" db="UniProtKB">
        <authorList>
            <consortium name="RefSeq"/>
        </authorList>
    </citation>
    <scope>IDENTIFICATION</scope>
    <source>
        <strain evidence="6">Airmid</strain>
    </source>
</reference>
<feature type="region of interest" description="Disordered" evidence="2">
    <location>
        <begin position="483"/>
        <end position="515"/>
    </location>
</feature>
<feature type="region of interest" description="Disordered" evidence="2">
    <location>
        <begin position="127"/>
        <end position="154"/>
    </location>
</feature>
<dbReference type="PROSITE" id="PS51444">
    <property type="entry name" value="FH2"/>
    <property type="match status" value="1"/>
</dbReference>
<dbReference type="InterPro" id="IPR015425">
    <property type="entry name" value="FH2_Formin"/>
</dbReference>
<feature type="domain" description="GBD/FH3" evidence="3">
    <location>
        <begin position="704"/>
        <end position="1064"/>
    </location>
</feature>
<evidence type="ECO:0000313" key="6">
    <source>
        <dbReference type="RefSeq" id="XP_027194525.1"/>
    </source>
</evidence>
<protein>
    <submittedName>
        <fullName evidence="6">FH1/FH2 domain-containing protein 3-like isoform X1</fullName>
    </submittedName>
</protein>
<feature type="compositionally biased region" description="Polar residues" evidence="2">
    <location>
        <begin position="235"/>
        <end position="244"/>
    </location>
</feature>
<keyword evidence="5" id="KW-1185">Reference proteome</keyword>
<dbReference type="GO" id="GO:0005737">
    <property type="term" value="C:cytoplasm"/>
    <property type="evidence" value="ECO:0007669"/>
    <property type="project" value="TreeGrafter"/>
</dbReference>
<feature type="compositionally biased region" description="Polar residues" evidence="2">
    <location>
        <begin position="138"/>
        <end position="154"/>
    </location>
</feature>
<keyword evidence="1" id="KW-0009">Actin-binding</keyword>
<dbReference type="PANTHER" id="PTHR45920">
    <property type="entry name" value="FORMIN HOMOLOGY 2 DOMAIN CONTAINING, ISOFORM I"/>
    <property type="match status" value="1"/>
</dbReference>
<dbReference type="Gene3D" id="1.20.58.2220">
    <property type="entry name" value="Formin, FH2 domain"/>
    <property type="match status" value="1"/>
</dbReference>
<feature type="compositionally biased region" description="Low complexity" evidence="2">
    <location>
        <begin position="491"/>
        <end position="514"/>
    </location>
</feature>
<evidence type="ECO:0000256" key="1">
    <source>
        <dbReference type="ARBA" id="ARBA00023203"/>
    </source>
</evidence>
<feature type="region of interest" description="Disordered" evidence="2">
    <location>
        <begin position="313"/>
        <end position="350"/>
    </location>
</feature>
<feature type="region of interest" description="Disordered" evidence="2">
    <location>
        <begin position="53"/>
        <end position="85"/>
    </location>
</feature>
<dbReference type="Proteomes" id="UP000515146">
    <property type="component" value="Unplaced"/>
</dbReference>
<feature type="compositionally biased region" description="Basic and acidic residues" evidence="2">
    <location>
        <begin position="1013"/>
        <end position="1023"/>
    </location>
</feature>